<proteinExistence type="predicted"/>
<keyword evidence="2" id="KW-1185">Reference proteome</keyword>
<accession>A0ACC2EXP3</accession>
<dbReference type="EMBL" id="CM055092">
    <property type="protein sequence ID" value="KAJ7571301.1"/>
    <property type="molecule type" value="Genomic_DNA"/>
</dbReference>
<sequence length="539" mass="62031">MAAEAGAEGTSTSRPLEYTPTWAVATVCTIYVVASLILERGLHRLGTWLTKTKRKPLYETLEKMKEELMLLGFISLLLTVTADYVARICVKTSLYNKQPTPCKLTETTAGHRRKLLEYFLTEPSRRNLVVSAGKICPQGKEPFISFQSLEQLHRFIFIMAMTHILYSCMTMLLAIVKVHGWRHWEQEAHSNTHDNLDDITRNLTLRRQSTFVMYHTSKPWSKNRFFVWLVCFFRQFGQTVTRADYLALRMGFIKNHHTSENYDFHGYMIRSMEDEFKGIVGISYPLWIFVVAFMLFNIEGLNLYFWLASLPIILILLVGAKLQHVIATLALENAGIHGRFGGHYLRPRDELFWFNRPQIMLLLIHFILFQNAFELASFFWSWWQFGYDSCLLRKHYLVIARLLSGLVVQFFCSYSTLPLYALVTQMGSNYKKTIFKESIVESLHEWHQKARQKAKLGKVHENSIGDSAIDSLNGGSGTHTNGSASDDASGSDEIEVELEHVQASSDNEFRQQSMPILRTAPSSPPRMMTDGRFSSTFHR</sequence>
<dbReference type="Proteomes" id="UP001162992">
    <property type="component" value="Chromosome 1"/>
</dbReference>
<protein>
    <submittedName>
        <fullName evidence="1">Uncharacterized protein</fullName>
    </submittedName>
</protein>
<evidence type="ECO:0000313" key="1">
    <source>
        <dbReference type="EMBL" id="KAJ7571301.1"/>
    </source>
</evidence>
<evidence type="ECO:0000313" key="2">
    <source>
        <dbReference type="Proteomes" id="UP001162992"/>
    </source>
</evidence>
<comment type="caution">
    <text evidence="1">The sequence shown here is derived from an EMBL/GenBank/DDBJ whole genome shotgun (WGS) entry which is preliminary data.</text>
</comment>
<organism evidence="1 2">
    <name type="scientific">Diphasiastrum complanatum</name>
    <name type="common">Issler's clubmoss</name>
    <name type="synonym">Lycopodium complanatum</name>
    <dbReference type="NCBI Taxonomy" id="34168"/>
    <lineage>
        <taxon>Eukaryota</taxon>
        <taxon>Viridiplantae</taxon>
        <taxon>Streptophyta</taxon>
        <taxon>Embryophyta</taxon>
        <taxon>Tracheophyta</taxon>
        <taxon>Lycopodiopsida</taxon>
        <taxon>Lycopodiales</taxon>
        <taxon>Lycopodiaceae</taxon>
        <taxon>Lycopodioideae</taxon>
        <taxon>Diphasiastrum</taxon>
    </lineage>
</organism>
<reference evidence="2" key="1">
    <citation type="journal article" date="2024" name="Proc. Natl. Acad. Sci. U.S.A.">
        <title>Extraordinary preservation of gene collinearity over three hundred million years revealed in homosporous lycophytes.</title>
        <authorList>
            <person name="Li C."/>
            <person name="Wickell D."/>
            <person name="Kuo L.Y."/>
            <person name="Chen X."/>
            <person name="Nie B."/>
            <person name="Liao X."/>
            <person name="Peng D."/>
            <person name="Ji J."/>
            <person name="Jenkins J."/>
            <person name="Williams M."/>
            <person name="Shu S."/>
            <person name="Plott C."/>
            <person name="Barry K."/>
            <person name="Rajasekar S."/>
            <person name="Grimwood J."/>
            <person name="Han X."/>
            <person name="Sun S."/>
            <person name="Hou Z."/>
            <person name="He W."/>
            <person name="Dai G."/>
            <person name="Sun C."/>
            <person name="Schmutz J."/>
            <person name="Leebens-Mack J.H."/>
            <person name="Li F.W."/>
            <person name="Wang L."/>
        </authorList>
    </citation>
    <scope>NUCLEOTIDE SEQUENCE [LARGE SCALE GENOMIC DNA]</scope>
    <source>
        <strain evidence="2">cv. PW_Plant_1</strain>
    </source>
</reference>
<name>A0ACC2EXP3_DIPCM</name>
<gene>
    <name evidence="1" type="ORF">O6H91_01G158600</name>
</gene>